<evidence type="ECO:0000313" key="2">
    <source>
        <dbReference type="Proteomes" id="UP000467006"/>
    </source>
</evidence>
<gene>
    <name evidence="1" type="ORF">MDUV_27980</name>
</gene>
<protein>
    <submittedName>
        <fullName evidence="1">Uncharacterized protein</fullName>
    </submittedName>
</protein>
<reference evidence="1 2" key="1">
    <citation type="journal article" date="2019" name="Emerg. Microbes Infect.">
        <title>Comprehensive subspecies identification of 175 nontuberculous mycobacteria species based on 7547 genomic profiles.</title>
        <authorList>
            <person name="Matsumoto Y."/>
            <person name="Kinjo T."/>
            <person name="Motooka D."/>
            <person name="Nabeya D."/>
            <person name="Jung N."/>
            <person name="Uechi K."/>
            <person name="Horii T."/>
            <person name="Iida T."/>
            <person name="Fujita J."/>
            <person name="Nakamura S."/>
        </authorList>
    </citation>
    <scope>NUCLEOTIDE SEQUENCE [LARGE SCALE GENOMIC DNA]</scope>
    <source>
        <strain evidence="1 2">JCM 6396</strain>
    </source>
</reference>
<dbReference type="EMBL" id="AP022563">
    <property type="protein sequence ID" value="BBX17938.1"/>
    <property type="molecule type" value="Genomic_DNA"/>
</dbReference>
<organism evidence="1 2">
    <name type="scientific">Mycolicibacterium duvalii</name>
    <dbReference type="NCBI Taxonomy" id="39688"/>
    <lineage>
        <taxon>Bacteria</taxon>
        <taxon>Bacillati</taxon>
        <taxon>Actinomycetota</taxon>
        <taxon>Actinomycetes</taxon>
        <taxon>Mycobacteriales</taxon>
        <taxon>Mycobacteriaceae</taxon>
        <taxon>Mycolicibacterium</taxon>
    </lineage>
</organism>
<dbReference type="OrthoDB" id="10002935at2"/>
<dbReference type="Proteomes" id="UP000467006">
    <property type="component" value="Chromosome"/>
</dbReference>
<dbReference type="RefSeq" id="WP_098005147.1">
    <property type="nucleotide sequence ID" value="NZ_AP022563.1"/>
</dbReference>
<dbReference type="KEGG" id="mdu:MDUV_27980"/>
<evidence type="ECO:0000313" key="1">
    <source>
        <dbReference type="EMBL" id="BBX17938.1"/>
    </source>
</evidence>
<dbReference type="AlphaFoldDB" id="A0A7I7K2Z6"/>
<proteinExistence type="predicted"/>
<keyword evidence="2" id="KW-1185">Reference proteome</keyword>
<name>A0A7I7K2Z6_9MYCO</name>
<accession>A0A7I7K2Z6</accession>
<sequence length="59" mass="5754">MPVFTPDPARTSCCPACGYPTLNASLCHACGPFAAQLSTVMPLGDTRGAAAGGGSGLAL</sequence>